<organism evidence="2 3">
    <name type="scientific">Basidiobolus meristosporus CBS 931.73</name>
    <dbReference type="NCBI Taxonomy" id="1314790"/>
    <lineage>
        <taxon>Eukaryota</taxon>
        <taxon>Fungi</taxon>
        <taxon>Fungi incertae sedis</taxon>
        <taxon>Zoopagomycota</taxon>
        <taxon>Entomophthoromycotina</taxon>
        <taxon>Basidiobolomycetes</taxon>
        <taxon>Basidiobolales</taxon>
        <taxon>Basidiobolaceae</taxon>
        <taxon>Basidiobolus</taxon>
    </lineage>
</organism>
<evidence type="ECO:0000313" key="2">
    <source>
        <dbReference type="EMBL" id="ORX97976.1"/>
    </source>
</evidence>
<dbReference type="EMBL" id="MCFE01000122">
    <property type="protein sequence ID" value="ORX97976.1"/>
    <property type="molecule type" value="Genomic_DNA"/>
</dbReference>
<name>A0A1Y1YJP5_9FUNG</name>
<evidence type="ECO:0000256" key="1">
    <source>
        <dbReference type="SAM" id="MobiDB-lite"/>
    </source>
</evidence>
<dbReference type="InParanoid" id="A0A1Y1YJP5"/>
<reference evidence="2 3" key="1">
    <citation type="submission" date="2016-07" db="EMBL/GenBank/DDBJ databases">
        <title>Pervasive Adenine N6-methylation of Active Genes in Fungi.</title>
        <authorList>
            <consortium name="DOE Joint Genome Institute"/>
            <person name="Mondo S.J."/>
            <person name="Dannebaum R.O."/>
            <person name="Kuo R.C."/>
            <person name="Labutti K."/>
            <person name="Haridas S."/>
            <person name="Kuo A."/>
            <person name="Salamov A."/>
            <person name="Ahrendt S.R."/>
            <person name="Lipzen A."/>
            <person name="Sullivan W."/>
            <person name="Andreopoulos W.B."/>
            <person name="Clum A."/>
            <person name="Lindquist E."/>
            <person name="Daum C."/>
            <person name="Ramamoorthy G.K."/>
            <person name="Gryganskyi A."/>
            <person name="Culley D."/>
            <person name="Magnuson J.K."/>
            <person name="James T.Y."/>
            <person name="O'Malley M.A."/>
            <person name="Stajich J.E."/>
            <person name="Spatafora J.W."/>
            <person name="Visel A."/>
            <person name="Grigoriev I.V."/>
        </authorList>
    </citation>
    <scope>NUCLEOTIDE SEQUENCE [LARGE SCALE GENOMIC DNA]</scope>
    <source>
        <strain evidence="2 3">CBS 931.73</strain>
    </source>
</reference>
<proteinExistence type="predicted"/>
<protein>
    <submittedName>
        <fullName evidence="2">Uncharacterized protein</fullName>
    </submittedName>
</protein>
<comment type="caution">
    <text evidence="2">The sequence shown here is derived from an EMBL/GenBank/DDBJ whole genome shotgun (WGS) entry which is preliminary data.</text>
</comment>
<dbReference type="AlphaFoldDB" id="A0A1Y1YJP5"/>
<dbReference type="Proteomes" id="UP000193498">
    <property type="component" value="Unassembled WGS sequence"/>
</dbReference>
<gene>
    <name evidence="2" type="ORF">K493DRAFT_349642</name>
</gene>
<sequence>MANSYQYIIRDSSVPWQITDTTDPKYTQICSRSNSLGSCFSDDESEDEYWGRYDQGQIQTPIKQQSHEESSDDDYWAQYDGVGTETPPLPVEQEPKEKTNAAPEVMRNGKKALIKKEITRELLNARNSATEAGFSDREYEELVFECLKELSL</sequence>
<accession>A0A1Y1YJP5</accession>
<feature type="region of interest" description="Disordered" evidence="1">
    <location>
        <begin position="60"/>
        <end position="108"/>
    </location>
</feature>
<keyword evidence="3" id="KW-1185">Reference proteome</keyword>
<evidence type="ECO:0000313" key="3">
    <source>
        <dbReference type="Proteomes" id="UP000193498"/>
    </source>
</evidence>